<evidence type="ECO:0000256" key="8">
    <source>
        <dbReference type="ARBA" id="ARBA00023065"/>
    </source>
</evidence>
<evidence type="ECO:0000256" key="5">
    <source>
        <dbReference type="ARBA" id="ARBA00022692"/>
    </source>
</evidence>
<feature type="transmembrane region" description="Helical" evidence="13">
    <location>
        <begin position="75"/>
        <end position="99"/>
    </location>
</feature>
<keyword evidence="15" id="KW-1185">Reference proteome</keyword>
<feature type="region of interest" description="Disordered" evidence="12">
    <location>
        <begin position="573"/>
        <end position="595"/>
    </location>
</feature>
<keyword evidence="4" id="KW-1003">Cell membrane</keyword>
<evidence type="ECO:0008006" key="16">
    <source>
        <dbReference type="Google" id="ProtNLM"/>
    </source>
</evidence>
<feature type="transmembrane region" description="Helical" evidence="13">
    <location>
        <begin position="513"/>
        <end position="535"/>
    </location>
</feature>
<keyword evidence="5 13" id="KW-0812">Transmembrane</keyword>
<feature type="transmembrane region" description="Helical" evidence="13">
    <location>
        <begin position="272"/>
        <end position="297"/>
    </location>
</feature>
<evidence type="ECO:0000313" key="14">
    <source>
        <dbReference type="EMBL" id="PAA81368.1"/>
    </source>
</evidence>
<dbReference type="EMBL" id="NIVC01000535">
    <property type="protein sequence ID" value="PAA81368.1"/>
    <property type="molecule type" value="Genomic_DNA"/>
</dbReference>
<proteinExistence type="inferred from homology"/>
<evidence type="ECO:0000256" key="2">
    <source>
        <dbReference type="ARBA" id="ARBA00006434"/>
    </source>
</evidence>
<keyword evidence="8" id="KW-0406">Ion transport</keyword>
<feature type="transmembrane region" description="Helical" evidence="13">
    <location>
        <begin position="6"/>
        <end position="25"/>
    </location>
</feature>
<feature type="transmembrane region" description="Helical" evidence="13">
    <location>
        <begin position="45"/>
        <end position="63"/>
    </location>
</feature>
<dbReference type="GO" id="GO:0005886">
    <property type="term" value="C:plasma membrane"/>
    <property type="evidence" value="ECO:0007669"/>
    <property type="project" value="UniProtKB-SubCell"/>
</dbReference>
<dbReference type="OrthoDB" id="6132759at2759"/>
<evidence type="ECO:0000256" key="11">
    <source>
        <dbReference type="RuleBase" id="RU362091"/>
    </source>
</evidence>
<dbReference type="STRING" id="282301.A0A267G5S1"/>
<sequence length="595" mass="64529">MHPIDYVVIVLMCLASVGIGVFTSCTGGRQRSTSEYMMGNRQMNLLPVAISILVSFWSAISLLGGPAEIFYFGSYFNVTAVGITLACLICAYLFVPLFYPLQIISIFEYLELRYQAKFIRYWGTGLYVLTSILYLSVAQLAPAMALDAVMGIPQWGGILIIGGISIIYTALGGIKAVIWSDVFQSVFILIGLVAALIKATIDSGGPATVFETNSAWGRFETFNWSLDPRVRLTVWGSSIGVMLAWIPCYGPNQASFQRFASLPTLAKAKWSILLNIFGVYFFFALLAFVGYALFALYTVRGCDPFSDDAVSSINQLLPHYIKYDLNIPTLPGIIMACILSGAFSTTSTLLNSQAAVTVIDFVQPRWRLSDAAATVATKWLVLAYGVLGSALAFASSYIRNVPLIQISGSFISCSSGATLGIFLLAACVPKSTWRGAFAGSLVSLALVGWICAGSFTLPGGGPRLLPLETANCSSSSSLQGLRNNSDSFNSSASGRQDHLLTGLQGLYSISFQWYGTVGSLTCFFVGLLVSLPNLLDPEAPLPEPRFILPPLRPFLCPPETYNSVPSHQNVDLKIRHQKEGSMVDSTNDKEERQYL</sequence>
<keyword evidence="3" id="KW-0813">Transport</keyword>
<dbReference type="GO" id="GO:0006814">
    <property type="term" value="P:sodium ion transport"/>
    <property type="evidence" value="ECO:0007669"/>
    <property type="project" value="UniProtKB-KW"/>
</dbReference>
<dbReference type="Pfam" id="PF00474">
    <property type="entry name" value="SSF"/>
    <property type="match status" value="1"/>
</dbReference>
<comment type="caution">
    <text evidence="14">The sequence shown here is derived from an EMBL/GenBank/DDBJ whole genome shotgun (WGS) entry which is preliminary data.</text>
</comment>
<evidence type="ECO:0000256" key="3">
    <source>
        <dbReference type="ARBA" id="ARBA00022448"/>
    </source>
</evidence>
<evidence type="ECO:0000256" key="7">
    <source>
        <dbReference type="ARBA" id="ARBA00023053"/>
    </source>
</evidence>
<dbReference type="InterPro" id="IPR001734">
    <property type="entry name" value="Na/solute_symporter"/>
</dbReference>
<dbReference type="InterPro" id="IPR038377">
    <property type="entry name" value="Na/Glc_symporter_sf"/>
</dbReference>
<evidence type="ECO:0000256" key="6">
    <source>
        <dbReference type="ARBA" id="ARBA00022989"/>
    </source>
</evidence>
<comment type="subcellular location">
    <subcellularLocation>
        <location evidence="1">Cell membrane</location>
        <topology evidence="1">Multi-pass membrane protein</topology>
    </subcellularLocation>
</comment>
<dbReference type="PANTHER" id="PTHR42985">
    <property type="entry name" value="SODIUM-COUPLED MONOCARBOXYLATE TRANSPORTER"/>
    <property type="match status" value="1"/>
</dbReference>
<feature type="transmembrane region" description="Helical" evidence="13">
    <location>
        <begin position="178"/>
        <end position="197"/>
    </location>
</feature>
<dbReference type="PROSITE" id="PS50283">
    <property type="entry name" value="NA_SOLUT_SYMP_3"/>
    <property type="match status" value="1"/>
</dbReference>
<feature type="transmembrane region" description="Helical" evidence="13">
    <location>
        <begin position="152"/>
        <end position="171"/>
    </location>
</feature>
<feature type="transmembrane region" description="Helical" evidence="13">
    <location>
        <begin position="435"/>
        <end position="457"/>
    </location>
</feature>
<evidence type="ECO:0000256" key="10">
    <source>
        <dbReference type="ARBA" id="ARBA00023201"/>
    </source>
</evidence>
<evidence type="ECO:0000256" key="12">
    <source>
        <dbReference type="SAM" id="MobiDB-lite"/>
    </source>
</evidence>
<protein>
    <recommendedName>
        <fullName evidence="16">Sodium-coupled monocarboxylate transporter 1</fullName>
    </recommendedName>
</protein>
<dbReference type="NCBIfam" id="TIGR00813">
    <property type="entry name" value="sss"/>
    <property type="match status" value="1"/>
</dbReference>
<organism evidence="14 15">
    <name type="scientific">Macrostomum lignano</name>
    <dbReference type="NCBI Taxonomy" id="282301"/>
    <lineage>
        <taxon>Eukaryota</taxon>
        <taxon>Metazoa</taxon>
        <taxon>Spiralia</taxon>
        <taxon>Lophotrochozoa</taxon>
        <taxon>Platyhelminthes</taxon>
        <taxon>Rhabditophora</taxon>
        <taxon>Macrostomorpha</taxon>
        <taxon>Macrostomida</taxon>
        <taxon>Macrostomidae</taxon>
        <taxon>Macrostomum</taxon>
    </lineage>
</organism>
<feature type="transmembrane region" description="Helical" evidence="13">
    <location>
        <begin position="404"/>
        <end position="428"/>
    </location>
</feature>
<dbReference type="Gene3D" id="1.20.1730.10">
    <property type="entry name" value="Sodium/glucose cotransporter"/>
    <property type="match status" value="1"/>
</dbReference>
<evidence type="ECO:0000256" key="1">
    <source>
        <dbReference type="ARBA" id="ARBA00004651"/>
    </source>
</evidence>
<dbReference type="AlphaFoldDB" id="A0A267G5S1"/>
<evidence type="ECO:0000313" key="15">
    <source>
        <dbReference type="Proteomes" id="UP000215902"/>
    </source>
</evidence>
<gene>
    <name evidence="14" type="ORF">BOX15_Mlig017156g3</name>
</gene>
<dbReference type="InterPro" id="IPR051163">
    <property type="entry name" value="Sodium:Solute_Symporter_SSF"/>
</dbReference>
<accession>A0A267G5S1</accession>
<feature type="transmembrane region" description="Helical" evidence="13">
    <location>
        <begin position="232"/>
        <end position="251"/>
    </location>
</feature>
<feature type="transmembrane region" description="Helical" evidence="13">
    <location>
        <begin position="379"/>
        <end position="398"/>
    </location>
</feature>
<reference evidence="14 15" key="1">
    <citation type="submission" date="2017-06" db="EMBL/GenBank/DDBJ databases">
        <title>A platform for efficient transgenesis in Macrostomum lignano, a flatworm model organism for stem cell research.</title>
        <authorList>
            <person name="Berezikov E."/>
        </authorList>
    </citation>
    <scope>NUCLEOTIDE SEQUENCE [LARGE SCALE GENOMIC DNA]</scope>
    <source>
        <strain evidence="14">DV1</strain>
        <tissue evidence="14">Whole organism</tissue>
    </source>
</reference>
<name>A0A267G5S1_9PLAT</name>
<comment type="similarity">
    <text evidence="2 11">Belongs to the sodium:solute symporter (SSF) (TC 2.A.21) family.</text>
</comment>
<keyword evidence="6 13" id="KW-1133">Transmembrane helix</keyword>
<evidence type="ECO:0000256" key="9">
    <source>
        <dbReference type="ARBA" id="ARBA00023136"/>
    </source>
</evidence>
<dbReference type="Proteomes" id="UP000215902">
    <property type="component" value="Unassembled WGS sequence"/>
</dbReference>
<keyword evidence="7" id="KW-0915">Sodium</keyword>
<dbReference type="GO" id="GO:0015293">
    <property type="term" value="F:symporter activity"/>
    <property type="evidence" value="ECO:0007669"/>
    <property type="project" value="TreeGrafter"/>
</dbReference>
<feature type="transmembrane region" description="Helical" evidence="13">
    <location>
        <begin position="333"/>
        <end position="359"/>
    </location>
</feature>
<evidence type="ECO:0000256" key="4">
    <source>
        <dbReference type="ARBA" id="ARBA00022475"/>
    </source>
</evidence>
<dbReference type="PANTHER" id="PTHR42985:SF40">
    <property type="entry name" value="LD47995P-RELATED"/>
    <property type="match status" value="1"/>
</dbReference>
<keyword evidence="10" id="KW-0739">Sodium transport</keyword>
<keyword evidence="9 13" id="KW-0472">Membrane</keyword>
<evidence type="ECO:0000256" key="13">
    <source>
        <dbReference type="SAM" id="Phobius"/>
    </source>
</evidence>
<feature type="transmembrane region" description="Helical" evidence="13">
    <location>
        <begin position="119"/>
        <end position="140"/>
    </location>
</feature>